<dbReference type="EMBL" id="MUAJ01000060">
    <property type="protein sequence ID" value="OOR08327.1"/>
    <property type="molecule type" value="Genomic_DNA"/>
</dbReference>
<proteinExistence type="predicted"/>
<reference evidence="1 2" key="1">
    <citation type="submission" date="2017-01" db="EMBL/GenBank/DDBJ databases">
        <title>Bacillus cereus isolates.</title>
        <authorList>
            <person name="Beno S.M."/>
        </authorList>
    </citation>
    <scope>NUCLEOTIDE SEQUENCE [LARGE SCALE GENOMIC DNA]</scope>
    <source>
        <strain evidence="1 2">FSL H8-0485</strain>
    </source>
</reference>
<comment type="caution">
    <text evidence="1">The sequence shown here is derived from an EMBL/GenBank/DDBJ whole genome shotgun (WGS) entry which is preliminary data.</text>
</comment>
<organism evidence="1 2">
    <name type="scientific">Bacillus cereus</name>
    <dbReference type="NCBI Taxonomy" id="1396"/>
    <lineage>
        <taxon>Bacteria</taxon>
        <taxon>Bacillati</taxon>
        <taxon>Bacillota</taxon>
        <taxon>Bacilli</taxon>
        <taxon>Bacillales</taxon>
        <taxon>Bacillaceae</taxon>
        <taxon>Bacillus</taxon>
        <taxon>Bacillus cereus group</taxon>
    </lineage>
</organism>
<evidence type="ECO:0000313" key="2">
    <source>
        <dbReference type="Proteomes" id="UP000190906"/>
    </source>
</evidence>
<accession>A0A1S9TEK1</accession>
<sequence>MLHKLTIVTTPQIQYDIQLIQEDNFKKIKNLEYEYSMDEKKLVFVAKEKSGKQIRYVCDFSSKIYMKCTEQI</sequence>
<dbReference type="AlphaFoldDB" id="A0A1S9TEK1"/>
<name>A0A1S9TEK1_BACCE</name>
<evidence type="ECO:0000313" key="1">
    <source>
        <dbReference type="EMBL" id="OOR08327.1"/>
    </source>
</evidence>
<dbReference type="Proteomes" id="UP000190906">
    <property type="component" value="Unassembled WGS sequence"/>
</dbReference>
<protein>
    <submittedName>
        <fullName evidence="1">Uncharacterized protein</fullName>
    </submittedName>
</protein>
<gene>
    <name evidence="1" type="ORF">BW897_29580</name>
</gene>